<feature type="binding site" evidence="3">
    <location>
        <position position="23"/>
    </location>
    <ligand>
        <name>a divalent metal cation</name>
        <dbReference type="ChEBI" id="CHEBI:60240"/>
        <label>1</label>
    </ligand>
</feature>
<protein>
    <submittedName>
        <fullName evidence="4">Hydrolase TatD</fullName>
    </submittedName>
</protein>
<evidence type="ECO:0000256" key="3">
    <source>
        <dbReference type="PIRSR" id="PIRSR005902-1"/>
    </source>
</evidence>
<dbReference type="SUPFAM" id="SSF51556">
    <property type="entry name" value="Metallo-dependent hydrolases"/>
    <property type="match status" value="1"/>
</dbReference>
<keyword evidence="2 4" id="KW-0378">Hydrolase</keyword>
<dbReference type="GO" id="GO:0016788">
    <property type="term" value="F:hydrolase activity, acting on ester bonds"/>
    <property type="evidence" value="ECO:0007669"/>
    <property type="project" value="InterPro"/>
</dbReference>
<dbReference type="PANTHER" id="PTHR46124">
    <property type="entry name" value="D-AMINOACYL-TRNA DEACYLASE"/>
    <property type="match status" value="1"/>
</dbReference>
<evidence type="ECO:0000313" key="5">
    <source>
        <dbReference type="Proteomes" id="UP000228920"/>
    </source>
</evidence>
<dbReference type="EMBL" id="PFNL01000148">
    <property type="protein sequence ID" value="PIZ45113.1"/>
    <property type="molecule type" value="Genomic_DNA"/>
</dbReference>
<evidence type="ECO:0000313" key="4">
    <source>
        <dbReference type="EMBL" id="PIZ45113.1"/>
    </source>
</evidence>
<dbReference type="GO" id="GO:0046872">
    <property type="term" value="F:metal ion binding"/>
    <property type="evidence" value="ECO:0007669"/>
    <property type="project" value="UniProtKB-KW"/>
</dbReference>
<name>A0A2M7TGD5_UNCKA</name>
<evidence type="ECO:0000256" key="1">
    <source>
        <dbReference type="ARBA" id="ARBA00022723"/>
    </source>
</evidence>
<evidence type="ECO:0000256" key="2">
    <source>
        <dbReference type="ARBA" id="ARBA00022801"/>
    </source>
</evidence>
<dbReference type="AlphaFoldDB" id="A0A2M7TGD5"/>
<feature type="binding site" evidence="3">
    <location>
        <position position="148"/>
    </location>
    <ligand>
        <name>a divalent metal cation</name>
        <dbReference type="ChEBI" id="CHEBI:60240"/>
        <label>2</label>
    </ligand>
</feature>
<keyword evidence="1 3" id="KW-0479">Metal-binding</keyword>
<accession>A0A2M7TGD5</accession>
<dbReference type="CDD" id="cd01310">
    <property type="entry name" value="TatD_DNAse"/>
    <property type="match status" value="1"/>
</dbReference>
<feature type="binding site" evidence="3">
    <location>
        <position position="106"/>
    </location>
    <ligand>
        <name>a divalent metal cation</name>
        <dbReference type="ChEBI" id="CHEBI:60240"/>
        <label>1</label>
    </ligand>
</feature>
<dbReference type="PIRSF" id="PIRSF005902">
    <property type="entry name" value="DNase_TatD"/>
    <property type="match status" value="1"/>
</dbReference>
<dbReference type="Pfam" id="PF01026">
    <property type="entry name" value="TatD_DNase"/>
    <property type="match status" value="1"/>
</dbReference>
<dbReference type="PROSITE" id="PS01090">
    <property type="entry name" value="TATD_2"/>
    <property type="match status" value="1"/>
</dbReference>
<sequence length="276" mass="30884">MDQKLLLAKECFRGSPNAMIDTHSHLYFDSYDEDRLEVMARNMALLDAVITVGVDESTSQKAITLSEKYPNMYAAVGLHPEEIAFPTDVLWVERSVSHKKVVAIGEIGLDYSKLSSEHDVESTVTNQKNAFRAQLEIALRTNLPVVIHSRDAFDDTLEILTAYKGSLRGVWHSFTGDVESMQKVIRIGFMIGINGIVTYTSAQPLQDAVSRVELSHLVLETDAPFLPPVPHRGERNEPYMVTLVAEKVASLRKDTVENVIAQTDKNAQKLFLERVL</sequence>
<dbReference type="InterPro" id="IPR018228">
    <property type="entry name" value="DNase_TatD-rel_CS"/>
</dbReference>
<proteinExistence type="predicted"/>
<feature type="binding site" evidence="3">
    <location>
        <position position="172"/>
    </location>
    <ligand>
        <name>a divalent metal cation</name>
        <dbReference type="ChEBI" id="CHEBI:60240"/>
        <label>2</label>
    </ligand>
</feature>
<dbReference type="GO" id="GO:0004536">
    <property type="term" value="F:DNA nuclease activity"/>
    <property type="evidence" value="ECO:0007669"/>
    <property type="project" value="InterPro"/>
</dbReference>
<dbReference type="InterPro" id="IPR001130">
    <property type="entry name" value="TatD-like"/>
</dbReference>
<dbReference type="FunFam" id="3.20.20.140:FF:000005">
    <property type="entry name" value="TatD family hydrolase"/>
    <property type="match status" value="1"/>
</dbReference>
<dbReference type="InterPro" id="IPR032466">
    <property type="entry name" value="Metal_Hydrolase"/>
</dbReference>
<dbReference type="Gene3D" id="3.20.20.140">
    <property type="entry name" value="Metal-dependent hydrolases"/>
    <property type="match status" value="1"/>
</dbReference>
<dbReference type="GO" id="GO:0005829">
    <property type="term" value="C:cytosol"/>
    <property type="evidence" value="ECO:0007669"/>
    <property type="project" value="TreeGrafter"/>
</dbReference>
<comment type="caution">
    <text evidence="4">The sequence shown here is derived from an EMBL/GenBank/DDBJ whole genome shotgun (WGS) entry which is preliminary data.</text>
</comment>
<dbReference type="NCBIfam" id="TIGR00010">
    <property type="entry name" value="YchF/TatD family DNA exonuclease"/>
    <property type="match status" value="1"/>
</dbReference>
<organism evidence="4 5">
    <name type="scientific">candidate division WWE3 bacterium CG_4_10_14_0_2_um_filter_41_14</name>
    <dbReference type="NCBI Taxonomy" id="1975072"/>
    <lineage>
        <taxon>Bacteria</taxon>
        <taxon>Katanobacteria</taxon>
    </lineage>
</organism>
<dbReference type="InterPro" id="IPR015991">
    <property type="entry name" value="TatD/YcfH-like"/>
</dbReference>
<gene>
    <name evidence="4" type="ORF">COY32_05595</name>
</gene>
<dbReference type="PANTHER" id="PTHR46124:SF2">
    <property type="entry name" value="D-AMINOACYL-TRNA DEACYLASE"/>
    <property type="match status" value="1"/>
</dbReference>
<reference evidence="5" key="1">
    <citation type="submission" date="2017-09" db="EMBL/GenBank/DDBJ databases">
        <title>Depth-based differentiation of microbial function through sediment-hosted aquifers and enrichment of novel symbionts in the deep terrestrial subsurface.</title>
        <authorList>
            <person name="Probst A.J."/>
            <person name="Ladd B."/>
            <person name="Jarett J.K."/>
            <person name="Geller-Mcgrath D.E."/>
            <person name="Sieber C.M.K."/>
            <person name="Emerson J.B."/>
            <person name="Anantharaman K."/>
            <person name="Thomas B.C."/>
            <person name="Malmstrom R."/>
            <person name="Stieglmeier M."/>
            <person name="Klingl A."/>
            <person name="Woyke T."/>
            <person name="Ryan C.M."/>
            <person name="Banfield J.F."/>
        </authorList>
    </citation>
    <scope>NUCLEOTIDE SEQUENCE [LARGE SCALE GENOMIC DNA]</scope>
</reference>
<feature type="binding site" evidence="3">
    <location>
        <position position="222"/>
    </location>
    <ligand>
        <name>a divalent metal cation</name>
        <dbReference type="ChEBI" id="CHEBI:60240"/>
        <label>1</label>
    </ligand>
</feature>
<dbReference type="Proteomes" id="UP000228920">
    <property type="component" value="Unassembled WGS sequence"/>
</dbReference>
<feature type="binding site" evidence="3">
    <location>
        <position position="25"/>
    </location>
    <ligand>
        <name>a divalent metal cation</name>
        <dbReference type="ChEBI" id="CHEBI:60240"/>
        <label>1</label>
    </ligand>
</feature>